<dbReference type="PATRIC" id="fig|991778.3.peg.148"/>
<feature type="transmembrane region" description="Helical" evidence="7">
    <location>
        <begin position="26"/>
        <end position="52"/>
    </location>
</feature>
<keyword evidence="5 7" id="KW-1133">Transmembrane helix</keyword>
<comment type="similarity">
    <text evidence="2">Belongs to the polysaccharide synthase family.</text>
</comment>
<dbReference type="RefSeq" id="WP_007324139.1">
    <property type="nucleotide sequence ID" value="NZ_AFAR01000006.1"/>
</dbReference>
<reference evidence="8 9" key="1">
    <citation type="journal article" date="2013" name="Mar. Genomics">
        <title>Expression of sulfatases in Rhodopirellula baltica and the diversity of sulfatases in the genus Rhodopirellula.</title>
        <authorList>
            <person name="Wegner C.E."/>
            <person name="Richter-Heitmann T."/>
            <person name="Klindworth A."/>
            <person name="Klockow C."/>
            <person name="Richter M."/>
            <person name="Achstetter T."/>
            <person name="Glockner F.O."/>
            <person name="Harder J."/>
        </authorList>
    </citation>
    <scope>NUCLEOTIDE SEQUENCE [LARGE SCALE GENOMIC DNA]</scope>
    <source>
        <strain evidence="8 9">WH47</strain>
    </source>
</reference>
<evidence type="ECO:0008006" key="10">
    <source>
        <dbReference type="Google" id="ProtNLM"/>
    </source>
</evidence>
<dbReference type="Proteomes" id="UP000006222">
    <property type="component" value="Unassembled WGS sequence"/>
</dbReference>
<feature type="transmembrane region" description="Helical" evidence="7">
    <location>
        <begin position="188"/>
        <end position="208"/>
    </location>
</feature>
<dbReference type="EMBL" id="AFAR01000006">
    <property type="protein sequence ID" value="EGF29846.1"/>
    <property type="molecule type" value="Genomic_DNA"/>
</dbReference>
<keyword evidence="3" id="KW-1003">Cell membrane</keyword>
<dbReference type="PANTHER" id="PTHR30250">
    <property type="entry name" value="PST FAMILY PREDICTED COLANIC ACID TRANSPORTER"/>
    <property type="match status" value="1"/>
</dbReference>
<feature type="transmembrane region" description="Helical" evidence="7">
    <location>
        <begin position="368"/>
        <end position="389"/>
    </location>
</feature>
<feature type="transmembrane region" description="Helical" evidence="7">
    <location>
        <begin position="401"/>
        <end position="420"/>
    </location>
</feature>
<gene>
    <name evidence="8" type="ORF">RBWH47_06064</name>
</gene>
<dbReference type="PANTHER" id="PTHR30250:SF10">
    <property type="entry name" value="LIPOPOLYSACCHARIDE BIOSYNTHESIS PROTEIN WZXC"/>
    <property type="match status" value="1"/>
</dbReference>
<feature type="transmembrane region" description="Helical" evidence="7">
    <location>
        <begin position="58"/>
        <end position="77"/>
    </location>
</feature>
<comment type="subcellular location">
    <subcellularLocation>
        <location evidence="1">Cell membrane</location>
        <topology evidence="1">Multi-pass membrane protein</topology>
    </subcellularLocation>
</comment>
<sequence>MNIERESGGRRSLPRRILNRFEIDQAVFFAMAARYWQFIAGPITLLLVMRFFSPETQGYYFTFWSVIGLQNFFELAFPQTILTTASHQWGQLELDESSGRVAGDPDSLSRLSHLFRVSMTVYAGIAFAFFVVLVIVGLNFFAVDDASDQLNWRLPWVGLVALSSINFLLIPCLAALEGCDQVRAIYRMHLARAVAGNLVVWGCLLAGMTLWIPAIAVAARIVCELVLIFSRYYGFFASISRKPIAAKLDWKGEIWPFQSKLIIKGFFNYFNSDLIIPVLFRYQDAVVAGQFGMTWSVLQAIRGACSSWVRTRVPKMGSLIAKKDYRELDRIFARVGSIALIAMTFLSLALCVGIAILKVTEFRYAGRFLDVSPTALLCVGLLAGLAVEFQWQYLHCHGKSPYVFITVSCCCLSGLLIWLLGSSIGVMGVCNAYLFMHALVYLPLSTTAWIKLRRQWHRESIE</sequence>
<feature type="transmembrane region" description="Helical" evidence="7">
    <location>
        <begin position="432"/>
        <end position="450"/>
    </location>
</feature>
<feature type="transmembrane region" description="Helical" evidence="7">
    <location>
        <begin position="331"/>
        <end position="356"/>
    </location>
</feature>
<feature type="transmembrane region" description="Helical" evidence="7">
    <location>
        <begin position="119"/>
        <end position="142"/>
    </location>
</feature>
<dbReference type="GO" id="GO:0005886">
    <property type="term" value="C:plasma membrane"/>
    <property type="evidence" value="ECO:0007669"/>
    <property type="project" value="UniProtKB-SubCell"/>
</dbReference>
<dbReference type="AlphaFoldDB" id="F2AKH2"/>
<name>F2AKH2_RHOBT</name>
<protein>
    <recommendedName>
        <fullName evidence="10">Polysaccharide biosynthesis protein</fullName>
    </recommendedName>
</protein>
<evidence type="ECO:0000256" key="4">
    <source>
        <dbReference type="ARBA" id="ARBA00022692"/>
    </source>
</evidence>
<dbReference type="InterPro" id="IPR050833">
    <property type="entry name" value="Poly_Biosynth_Transport"/>
</dbReference>
<evidence type="ECO:0000313" key="8">
    <source>
        <dbReference type="EMBL" id="EGF29846.1"/>
    </source>
</evidence>
<comment type="caution">
    <text evidence="8">The sequence shown here is derived from an EMBL/GenBank/DDBJ whole genome shotgun (WGS) entry which is preliminary data.</text>
</comment>
<evidence type="ECO:0000256" key="3">
    <source>
        <dbReference type="ARBA" id="ARBA00022475"/>
    </source>
</evidence>
<proteinExistence type="inferred from homology"/>
<keyword evidence="4 7" id="KW-0812">Transmembrane</keyword>
<feature type="transmembrane region" description="Helical" evidence="7">
    <location>
        <begin position="154"/>
        <end position="176"/>
    </location>
</feature>
<evidence type="ECO:0000313" key="9">
    <source>
        <dbReference type="Proteomes" id="UP000006222"/>
    </source>
</evidence>
<feature type="transmembrane region" description="Helical" evidence="7">
    <location>
        <begin position="214"/>
        <end position="233"/>
    </location>
</feature>
<evidence type="ECO:0000256" key="6">
    <source>
        <dbReference type="ARBA" id="ARBA00023136"/>
    </source>
</evidence>
<evidence type="ECO:0000256" key="5">
    <source>
        <dbReference type="ARBA" id="ARBA00022989"/>
    </source>
</evidence>
<evidence type="ECO:0000256" key="7">
    <source>
        <dbReference type="SAM" id="Phobius"/>
    </source>
</evidence>
<evidence type="ECO:0000256" key="2">
    <source>
        <dbReference type="ARBA" id="ARBA00007430"/>
    </source>
</evidence>
<evidence type="ECO:0000256" key="1">
    <source>
        <dbReference type="ARBA" id="ARBA00004651"/>
    </source>
</evidence>
<accession>F2AKH2</accession>
<organism evidence="8 9">
    <name type="scientific">Rhodopirellula baltica WH47</name>
    <dbReference type="NCBI Taxonomy" id="991778"/>
    <lineage>
        <taxon>Bacteria</taxon>
        <taxon>Pseudomonadati</taxon>
        <taxon>Planctomycetota</taxon>
        <taxon>Planctomycetia</taxon>
        <taxon>Pirellulales</taxon>
        <taxon>Pirellulaceae</taxon>
        <taxon>Rhodopirellula</taxon>
    </lineage>
</organism>
<keyword evidence="6 7" id="KW-0472">Membrane</keyword>